<dbReference type="CDD" id="cd00383">
    <property type="entry name" value="trans_reg_C"/>
    <property type="match status" value="1"/>
</dbReference>
<dbReference type="Gene3D" id="1.10.10.10">
    <property type="entry name" value="Winged helix-like DNA-binding domain superfamily/Winged helix DNA-binding domain"/>
    <property type="match status" value="1"/>
</dbReference>
<dbReference type="InterPro" id="IPR016032">
    <property type="entry name" value="Sig_transdc_resp-reg_C-effctor"/>
</dbReference>
<dbReference type="Proteomes" id="UP001060123">
    <property type="component" value="Plasmid pWSM1592_1"/>
</dbReference>
<dbReference type="InterPro" id="IPR003593">
    <property type="entry name" value="AAA+_ATPase"/>
</dbReference>
<dbReference type="PANTHER" id="PTHR47691:SF3">
    <property type="entry name" value="HTH-TYPE TRANSCRIPTIONAL REGULATOR RV0890C-RELATED"/>
    <property type="match status" value="1"/>
</dbReference>
<dbReference type="SUPFAM" id="SSF46894">
    <property type="entry name" value="C-terminal effector domain of the bipartite response regulators"/>
    <property type="match status" value="1"/>
</dbReference>
<evidence type="ECO:0000313" key="4">
    <source>
        <dbReference type="EMBL" id="UWU16747.1"/>
    </source>
</evidence>
<feature type="DNA-binding region" description="OmpR/PhoB-type" evidence="2">
    <location>
        <begin position="3"/>
        <end position="101"/>
    </location>
</feature>
<keyword evidence="4" id="KW-0614">Plasmid</keyword>
<evidence type="ECO:0000256" key="2">
    <source>
        <dbReference type="PROSITE-ProRule" id="PRU01091"/>
    </source>
</evidence>
<dbReference type="Gene3D" id="3.40.50.300">
    <property type="entry name" value="P-loop containing nucleotide triphosphate hydrolases"/>
    <property type="match status" value="1"/>
</dbReference>
<proteinExistence type="predicted"/>
<dbReference type="PROSITE" id="PS51755">
    <property type="entry name" value="OMPR_PHOB"/>
    <property type="match status" value="1"/>
</dbReference>
<dbReference type="SMART" id="SM00862">
    <property type="entry name" value="Trans_reg_C"/>
    <property type="match status" value="1"/>
</dbReference>
<sequence>MSVQQFTFGPFELDPMRLELRRDGVRLNVGARACRVLVALVERSGQVVTQQELLAAGWSGLHVADVNLRVHIVALRKALSGGADGTFDITTVPREGYVFAGPVSPIGAAMSTPPPLSHAIPRQLTTLFGRGEALARLGDAVAQHRIVTIVGPGGIGKTALALAAIAEHADNAGTECVFVDLSTSVSSLHIETRLFEALELDGSPNDVSTYIERALSRRTILLVLDNCEHVIGHVAALVASLTSRTGGVSILATSREPLRVPGERIFPLEPLDCPPEGAVLTGRSAMAYAAIQMFAEAAGRRSLAFAVDDANASLLGEVCRRLDGSPLAIELAAATSDTMTISELARRLDDRFNVLTRGARTALPKHRTLQAAVDWSYDALSAEEALVMRRLGVFPARFAAEDARSIVADETLSGDGVHHALANLAAKSLLTVDFSGENASFRFLETMRVYARLKLLESEDAAAAYARFMDHTLRRLGAINQLEASKEDIRRRHAIILDDWRAAHDWSVRSRDWHTALRLMAGAIGFSQSLNVRVEYVHRAIETLRMIPRDLQTEDALWLEMRVCGHAAQMLLDTQPPDPPNFIDCIGSIALRALELSKRLNAPDHQMSALVTLTIGALTGANVEDLESYGAGVFELAQRLKDSDSFRTAHYLNGYTKYYRSEFGAAVRDCDRALDLAAQAQPGTSIAFDHVPSVRVLRSRALWIRGEFVSGLDEMDEAHRIALDGGHVPTVAWVAWCGLCVYLWAGLIEKAAESAKLHEQLAREYRNPGWSRYVPSAHEALERLRDGRRSFDTAPIDWMPHVPSHADMMTSIHCGFHRPVDLHRIESAPQHWCASEHFRGAGEHHLTAGRMIEAETFISRALSISQSRAAAAWEIRATLSLARLRVRQQQSSAVRALLEPLVERFPQFDGNADLAYATDILAAC</sequence>
<dbReference type="Pfam" id="PF00486">
    <property type="entry name" value="Trans_reg_C"/>
    <property type="match status" value="1"/>
</dbReference>
<dbReference type="RefSeq" id="WP_156915280.1">
    <property type="nucleotide sequence ID" value="NZ_CP104144.1"/>
</dbReference>
<dbReference type="InterPro" id="IPR001867">
    <property type="entry name" value="OmpR/PhoB-type_DNA-bd"/>
</dbReference>
<dbReference type="InterPro" id="IPR049945">
    <property type="entry name" value="AAA_22"/>
</dbReference>
<dbReference type="SMART" id="SM00382">
    <property type="entry name" value="AAA"/>
    <property type="match status" value="1"/>
</dbReference>
<dbReference type="InterPro" id="IPR027417">
    <property type="entry name" value="P-loop_NTPase"/>
</dbReference>
<gene>
    <name evidence="4" type="ORF">N2599_28305</name>
</gene>
<dbReference type="InterPro" id="IPR036388">
    <property type="entry name" value="WH-like_DNA-bd_sf"/>
</dbReference>
<keyword evidence="5" id="KW-1185">Reference proteome</keyword>
<accession>A0ABY5XQU4</accession>
<protein>
    <submittedName>
        <fullName evidence="4">Helix-turn-helix transcriptional regulator</fullName>
    </submittedName>
</protein>
<organism evidence="4 5">
    <name type="scientific">Rhizobium sullae</name>
    <name type="common">Rhizobium hedysari</name>
    <dbReference type="NCBI Taxonomy" id="50338"/>
    <lineage>
        <taxon>Bacteria</taxon>
        <taxon>Pseudomonadati</taxon>
        <taxon>Pseudomonadota</taxon>
        <taxon>Alphaproteobacteria</taxon>
        <taxon>Hyphomicrobiales</taxon>
        <taxon>Rhizobiaceae</taxon>
        <taxon>Rhizobium/Agrobacterium group</taxon>
        <taxon>Rhizobium</taxon>
    </lineage>
</organism>
<reference evidence="4" key="1">
    <citation type="submission" date="2022-09" db="EMBL/GenBank/DDBJ databases">
        <title>Australian commercial rhizobial inoculants.</title>
        <authorList>
            <person name="Kohlmeier M.G."/>
            <person name="O'Hara G.W."/>
            <person name="Colombi E."/>
            <person name="Ramsay J.P."/>
            <person name="Terpolilli J."/>
        </authorList>
    </citation>
    <scope>NUCLEOTIDE SEQUENCE</scope>
    <source>
        <strain evidence="4">WSM1592</strain>
        <plasmid evidence="4">pWSM1592_1</plasmid>
    </source>
</reference>
<name>A0ABY5XQU4_RHISU</name>
<evidence type="ECO:0000259" key="3">
    <source>
        <dbReference type="PROSITE" id="PS51755"/>
    </source>
</evidence>
<dbReference type="PRINTS" id="PR00364">
    <property type="entry name" value="DISEASERSIST"/>
</dbReference>
<dbReference type="Pfam" id="PF13401">
    <property type="entry name" value="AAA_22"/>
    <property type="match status" value="1"/>
</dbReference>
<evidence type="ECO:0000256" key="1">
    <source>
        <dbReference type="ARBA" id="ARBA00023125"/>
    </source>
</evidence>
<evidence type="ECO:0000313" key="5">
    <source>
        <dbReference type="Proteomes" id="UP001060123"/>
    </source>
</evidence>
<dbReference type="PANTHER" id="PTHR47691">
    <property type="entry name" value="REGULATOR-RELATED"/>
    <property type="match status" value="1"/>
</dbReference>
<geneLocation type="plasmid" evidence="4 5">
    <name>pWSM1592_1</name>
</geneLocation>
<dbReference type="EMBL" id="CP104144">
    <property type="protein sequence ID" value="UWU16747.1"/>
    <property type="molecule type" value="Genomic_DNA"/>
</dbReference>
<keyword evidence="1 2" id="KW-0238">DNA-binding</keyword>
<feature type="domain" description="OmpR/PhoB-type" evidence="3">
    <location>
        <begin position="3"/>
        <end position="101"/>
    </location>
</feature>
<dbReference type="SUPFAM" id="SSF52540">
    <property type="entry name" value="P-loop containing nucleoside triphosphate hydrolases"/>
    <property type="match status" value="1"/>
</dbReference>